<organism evidence="1 2">
    <name type="scientific">Giardia intestinalis (strain ATCC 50581 / GS clone H7)</name>
    <name type="common">Giardia lamblia</name>
    <dbReference type="NCBI Taxonomy" id="598745"/>
    <lineage>
        <taxon>Eukaryota</taxon>
        <taxon>Metamonada</taxon>
        <taxon>Diplomonadida</taxon>
        <taxon>Hexamitidae</taxon>
        <taxon>Giardiinae</taxon>
        <taxon>Giardia</taxon>
    </lineage>
</organism>
<dbReference type="Proteomes" id="UP000002488">
    <property type="component" value="Unassembled WGS sequence"/>
</dbReference>
<reference evidence="1 2" key="1">
    <citation type="journal article" date="2009" name="PLoS Pathog.">
        <title>Draft genome sequencing of giardia intestinalis assemblage B isolate GS: is human giardiasis caused by two different species?</title>
        <authorList>
            <person name="Franzen O."/>
            <person name="Jerlstrom-Hultqvist J."/>
            <person name="Castro E."/>
            <person name="Sherwood E."/>
            <person name="Ankarklev J."/>
            <person name="Reiner D.S."/>
            <person name="Palm D."/>
            <person name="Andersson J.O."/>
            <person name="Andersson B."/>
            <person name="Svard S.G."/>
        </authorList>
    </citation>
    <scope>NUCLEOTIDE SEQUENCE [LARGE SCALE GENOMIC DNA]</scope>
    <source>
        <strain evidence="2">ATCC 50581 / GS clone H7</strain>
    </source>
</reference>
<name>C6LMY1_GIAIB</name>
<protein>
    <submittedName>
        <fullName evidence="1">Uncharacterized protein</fullName>
    </submittedName>
</protein>
<dbReference type="Gene3D" id="2.40.70.10">
    <property type="entry name" value="Acid Proteases"/>
    <property type="match status" value="1"/>
</dbReference>
<dbReference type="OrthoDB" id="10252019at2759"/>
<evidence type="ECO:0000313" key="2">
    <source>
        <dbReference type="Proteomes" id="UP000002488"/>
    </source>
</evidence>
<sequence length="152" mass="17060">MTREAFFAVEGVMSLGGVHVFTQVDTGAVTSSLNARNVLVVKTNVGPMPLCVSFTMVSRIDGSEREYEFSDVPGRYYKQHEVIVAIPAVLCDLTPIPYEIQLYTKLRDRSSSVYDLSIGLDVFSRLRNQYNVRPLLQITDSTGQTNFTESRR</sequence>
<dbReference type="SUPFAM" id="SSF50630">
    <property type="entry name" value="Acid proteases"/>
    <property type="match status" value="1"/>
</dbReference>
<gene>
    <name evidence="1" type="ORF">GL50581_79</name>
</gene>
<evidence type="ECO:0000313" key="1">
    <source>
        <dbReference type="EMBL" id="EET02636.1"/>
    </source>
</evidence>
<dbReference type="EMBL" id="ACGJ01000111">
    <property type="protein sequence ID" value="EET02636.1"/>
    <property type="molecule type" value="Genomic_DNA"/>
</dbReference>
<dbReference type="InterPro" id="IPR021109">
    <property type="entry name" value="Peptidase_aspartic_dom_sf"/>
</dbReference>
<dbReference type="AlphaFoldDB" id="C6LMY1"/>
<dbReference type="VEuPathDB" id="GiardiaDB:GL50581_79"/>
<dbReference type="OMA" id="PGRYYKQ"/>
<accession>C6LMY1</accession>
<proteinExistence type="predicted"/>
<comment type="caution">
    <text evidence="1">The sequence shown here is derived from an EMBL/GenBank/DDBJ whole genome shotgun (WGS) entry which is preliminary data.</text>
</comment>